<keyword evidence="11" id="KW-0129">CBS domain</keyword>
<dbReference type="Pfam" id="PF01743">
    <property type="entry name" value="PolyA_pol"/>
    <property type="match status" value="1"/>
</dbReference>
<evidence type="ECO:0000256" key="6">
    <source>
        <dbReference type="ARBA" id="ARBA00022695"/>
    </source>
</evidence>
<dbReference type="Gene3D" id="3.90.1640.10">
    <property type="entry name" value="inorganic pyrophosphatase (n-terminal core)"/>
    <property type="match status" value="1"/>
</dbReference>
<dbReference type="CDD" id="cd05398">
    <property type="entry name" value="NT_ClassII-CCAase"/>
    <property type="match status" value="1"/>
</dbReference>
<evidence type="ECO:0000256" key="3">
    <source>
        <dbReference type="ARBA" id="ARBA00022555"/>
    </source>
</evidence>
<comment type="cofactor">
    <cofactor evidence="1">
        <name>Mg(2+)</name>
        <dbReference type="ChEBI" id="CHEBI:18420"/>
    </cofactor>
</comment>
<dbReference type="PROSITE" id="PS51371">
    <property type="entry name" value="CBS"/>
    <property type="match status" value="2"/>
</dbReference>
<evidence type="ECO:0000259" key="14">
    <source>
        <dbReference type="PROSITE" id="PS51371"/>
    </source>
</evidence>
<accession>A0A662DJ80</accession>
<organism evidence="15 16">
    <name type="scientific">Aerophobetes bacterium</name>
    <dbReference type="NCBI Taxonomy" id="2030807"/>
    <lineage>
        <taxon>Bacteria</taxon>
        <taxon>Candidatus Aerophobota</taxon>
    </lineage>
</organism>
<evidence type="ECO:0000256" key="13">
    <source>
        <dbReference type="SAM" id="Phobius"/>
    </source>
</evidence>
<keyword evidence="7" id="KW-0479">Metal-binding</keyword>
<dbReference type="SUPFAM" id="SSF81891">
    <property type="entry name" value="Poly A polymerase C-terminal region-like"/>
    <property type="match status" value="1"/>
</dbReference>
<comment type="caution">
    <text evidence="15">The sequence shown here is derived from an EMBL/GenBank/DDBJ whole genome shotgun (WGS) entry which is preliminary data.</text>
</comment>
<comment type="similarity">
    <text evidence="2 12">Belongs to the tRNA nucleotidyltransferase/poly(A) polymerase family.</text>
</comment>
<dbReference type="AlphaFoldDB" id="A0A662DJ80"/>
<keyword evidence="6 15" id="KW-0548">Nucleotidyltransferase</keyword>
<evidence type="ECO:0000256" key="12">
    <source>
        <dbReference type="RuleBase" id="RU003953"/>
    </source>
</evidence>
<dbReference type="Gene3D" id="3.30.460.10">
    <property type="entry name" value="Beta Polymerase, domain 2"/>
    <property type="match status" value="1"/>
</dbReference>
<dbReference type="GO" id="GO:0000049">
    <property type="term" value="F:tRNA binding"/>
    <property type="evidence" value="ECO:0007669"/>
    <property type="project" value="UniProtKB-KW"/>
</dbReference>
<feature type="non-terminal residue" evidence="15">
    <location>
        <position position="932"/>
    </location>
</feature>
<keyword evidence="3" id="KW-0820">tRNA-binding</keyword>
<dbReference type="InterPro" id="IPR038763">
    <property type="entry name" value="DHH_sf"/>
</dbReference>
<evidence type="ECO:0000256" key="1">
    <source>
        <dbReference type="ARBA" id="ARBA00001946"/>
    </source>
</evidence>
<dbReference type="InterPro" id="IPR032828">
    <property type="entry name" value="PolyA_RNA-bd"/>
</dbReference>
<dbReference type="GO" id="GO:0016779">
    <property type="term" value="F:nucleotidyltransferase activity"/>
    <property type="evidence" value="ECO:0007669"/>
    <property type="project" value="UniProtKB-KW"/>
</dbReference>
<evidence type="ECO:0000256" key="11">
    <source>
        <dbReference type="PROSITE-ProRule" id="PRU00703"/>
    </source>
</evidence>
<evidence type="ECO:0000256" key="2">
    <source>
        <dbReference type="ARBA" id="ARBA00007265"/>
    </source>
</evidence>
<dbReference type="InterPro" id="IPR044537">
    <property type="entry name" value="Rip2-like"/>
</dbReference>
<evidence type="ECO:0000256" key="9">
    <source>
        <dbReference type="ARBA" id="ARBA00022842"/>
    </source>
</evidence>
<dbReference type="Pfam" id="PF01368">
    <property type="entry name" value="DHH"/>
    <property type="match status" value="1"/>
</dbReference>
<keyword evidence="9" id="KW-0460">Magnesium</keyword>
<protein>
    <submittedName>
        <fullName evidence="15">Polynucleotide adenylyltransferase</fullName>
    </submittedName>
</protein>
<dbReference type="EMBL" id="QMQA01000048">
    <property type="protein sequence ID" value="RLE14361.1"/>
    <property type="molecule type" value="Genomic_DNA"/>
</dbReference>
<dbReference type="SUPFAM" id="SSF81301">
    <property type="entry name" value="Nucleotidyltransferase"/>
    <property type="match status" value="1"/>
</dbReference>
<dbReference type="SUPFAM" id="SSF64182">
    <property type="entry name" value="DHH phosphoesterases"/>
    <property type="match status" value="1"/>
</dbReference>
<evidence type="ECO:0000256" key="8">
    <source>
        <dbReference type="ARBA" id="ARBA00022741"/>
    </source>
</evidence>
<dbReference type="InterPro" id="IPR000644">
    <property type="entry name" value="CBS_dom"/>
</dbReference>
<dbReference type="PANTHER" id="PTHR47788:SF1">
    <property type="entry name" value="A-ADDING TRNA NUCLEOTIDYLTRANSFERASE"/>
    <property type="match status" value="1"/>
</dbReference>
<keyword evidence="4 12" id="KW-0808">Transferase</keyword>
<keyword evidence="13" id="KW-0472">Membrane</keyword>
<dbReference type="Proteomes" id="UP000280417">
    <property type="component" value="Unassembled WGS sequence"/>
</dbReference>
<dbReference type="Gene3D" id="1.10.3090.10">
    <property type="entry name" value="cca-adding enzyme, domain 2"/>
    <property type="match status" value="1"/>
</dbReference>
<dbReference type="Pfam" id="PF12627">
    <property type="entry name" value="PolyA_pol_RNAbd"/>
    <property type="match status" value="1"/>
</dbReference>
<dbReference type="SUPFAM" id="SSF54631">
    <property type="entry name" value="CBS-domain pair"/>
    <property type="match status" value="1"/>
</dbReference>
<proteinExistence type="inferred from homology"/>
<evidence type="ECO:0000256" key="10">
    <source>
        <dbReference type="ARBA" id="ARBA00022884"/>
    </source>
</evidence>
<dbReference type="InterPro" id="IPR001667">
    <property type="entry name" value="DDH_dom"/>
</dbReference>
<reference evidence="15 16" key="1">
    <citation type="submission" date="2018-06" db="EMBL/GenBank/DDBJ databases">
        <title>Extensive metabolic versatility and redundancy in microbially diverse, dynamic hydrothermal sediments.</title>
        <authorList>
            <person name="Dombrowski N."/>
            <person name="Teske A."/>
            <person name="Baker B.J."/>
        </authorList>
    </citation>
    <scope>NUCLEOTIDE SEQUENCE [LARGE SCALE GENOMIC DNA]</scope>
    <source>
        <strain evidence="15">B3_G15</strain>
    </source>
</reference>
<gene>
    <name evidence="15" type="ORF">DRJ04_02560</name>
</gene>
<dbReference type="GO" id="GO:0008033">
    <property type="term" value="P:tRNA processing"/>
    <property type="evidence" value="ECO:0007669"/>
    <property type="project" value="UniProtKB-KW"/>
</dbReference>
<feature type="domain" description="CBS" evidence="14">
    <location>
        <begin position="376"/>
        <end position="431"/>
    </location>
</feature>
<keyword evidence="8" id="KW-0547">Nucleotide-binding</keyword>
<dbReference type="Gene3D" id="3.10.580.10">
    <property type="entry name" value="CBS-domain"/>
    <property type="match status" value="1"/>
</dbReference>
<dbReference type="GO" id="GO:0046872">
    <property type="term" value="F:metal ion binding"/>
    <property type="evidence" value="ECO:0007669"/>
    <property type="project" value="UniProtKB-KW"/>
</dbReference>
<sequence>MQVVTTHTGCDFDALASMVAAKKLYPEAKLCLPGSPSQEVRDFLHLYGWMIPTEKLNEKDLEQVKKLILVDTRWTSRIGIFGKLVGKKGVKIHIYDHHPPHPLDIKADVEVCRQVGATTSILVELIRKRKIPVSPFEATLFVLGIYEDTGSLSFSSTTSCDLRSVAYLLDKGAKLEFCSGFLNRGLTEKQDILLKDFLEKAQTIWINGVEVVIITTQIEDFVGGLSQPLHKFINLKNPDVVFAIVRSRDKVYIMARSRLFSVNVDDILSPFGGGGHSLAASAILKGVDLEDIKKKLYSVLEEKISPYLTVEKVMSSSARCVFPEMKAKEVKKILEEENLEALPVQEKGKIVGVISRQKVENMIKYNSGDISIKSYYTKKFVRISPSFSLKKAQQIMMEEEVPWLLVFEDQKFRGILTSLDIFEAYNKDFPGDNLKFLLEKKVPSHIMDILVEAGKLAEKMSMPVFIVGGFVRDLLLGNENFDIDLLVEGDGIAFARKLAVKLKASLTAHPEFGTATLDLGEGFRLDIATSRREFYPRPAVLPRVEKAPLREDLFRRDFTVNAMAISINPPDFGRLIDFFGGREDLECSRVRVLHSRSFIDDPTRIFRAIRFEQRYGFRIDKDTENLIKEALKADIFRHLSGKRIKEELVQILEEDRPGKIIGRMQQLGVLQVIQPGIRLTSFREKVLDELVDAIARYELLTGTESRRWLMRLALLLNGLEKDRIDDFCTRYSFTREEREALLASIRGVREIIARLRLPRVKPSSIYYLLSCYPPEALAVAMAKTKSKQVKKRIIFYLSTLQKVKVQVRGDDLKKMGFRPSPKFSQILEEVKKAKLDGLVKTKQEEIEFIRKKFLPGIMIIMKLFGAGAPIFGGAKPVPITPGNLNNPKKDMIWVALAGPGTNFGIAIFLALLYRLLGMPGSLGGIILFYGTT</sequence>
<dbReference type="GO" id="GO:0000166">
    <property type="term" value="F:nucleotide binding"/>
    <property type="evidence" value="ECO:0007669"/>
    <property type="project" value="UniProtKB-KW"/>
</dbReference>
<evidence type="ECO:0000313" key="16">
    <source>
        <dbReference type="Proteomes" id="UP000280417"/>
    </source>
</evidence>
<feature type="transmembrane region" description="Helical" evidence="13">
    <location>
        <begin position="853"/>
        <end position="871"/>
    </location>
</feature>
<dbReference type="InterPro" id="IPR052390">
    <property type="entry name" value="tRNA_nt/polyA_polymerase"/>
</dbReference>
<keyword evidence="10 12" id="KW-0694">RNA-binding</keyword>
<keyword evidence="13" id="KW-1133">Transmembrane helix</keyword>
<dbReference type="InterPro" id="IPR002646">
    <property type="entry name" value="PolA_pol_head_dom"/>
</dbReference>
<evidence type="ECO:0000256" key="4">
    <source>
        <dbReference type="ARBA" id="ARBA00022679"/>
    </source>
</evidence>
<evidence type="ECO:0000313" key="15">
    <source>
        <dbReference type="EMBL" id="RLE14361.1"/>
    </source>
</evidence>
<evidence type="ECO:0000256" key="7">
    <source>
        <dbReference type="ARBA" id="ARBA00022723"/>
    </source>
</evidence>
<dbReference type="InterPro" id="IPR043519">
    <property type="entry name" value="NT_sf"/>
</dbReference>
<name>A0A662DJ80_UNCAE</name>
<evidence type="ECO:0000256" key="5">
    <source>
        <dbReference type="ARBA" id="ARBA00022694"/>
    </source>
</evidence>
<dbReference type="GO" id="GO:0008237">
    <property type="term" value="F:metallopeptidase activity"/>
    <property type="evidence" value="ECO:0007669"/>
    <property type="project" value="InterPro"/>
</dbReference>
<feature type="transmembrane region" description="Helical" evidence="13">
    <location>
        <begin position="891"/>
        <end position="913"/>
    </location>
</feature>
<dbReference type="Pfam" id="PF00571">
    <property type="entry name" value="CBS"/>
    <property type="match status" value="2"/>
</dbReference>
<keyword evidence="5" id="KW-0819">tRNA processing</keyword>
<dbReference type="InterPro" id="IPR046342">
    <property type="entry name" value="CBS_dom_sf"/>
</dbReference>
<dbReference type="PANTHER" id="PTHR47788">
    <property type="entry name" value="POLYA POLYMERASE"/>
    <property type="match status" value="1"/>
</dbReference>
<dbReference type="Gene3D" id="3.10.310.30">
    <property type="match status" value="1"/>
</dbReference>
<feature type="domain" description="CBS" evidence="14">
    <location>
        <begin position="314"/>
        <end position="370"/>
    </location>
</feature>
<dbReference type="CDD" id="cd06158">
    <property type="entry name" value="S2P-M50_like_1"/>
    <property type="match status" value="1"/>
</dbReference>
<keyword evidence="13" id="KW-0812">Transmembrane</keyword>